<evidence type="ECO:0000313" key="2">
    <source>
        <dbReference type="Proteomes" id="UP000799118"/>
    </source>
</evidence>
<dbReference type="Proteomes" id="UP000799118">
    <property type="component" value="Unassembled WGS sequence"/>
</dbReference>
<keyword evidence="2" id="KW-1185">Reference proteome</keyword>
<dbReference type="AlphaFoldDB" id="A0A6A4GR35"/>
<reference evidence="1" key="1">
    <citation type="journal article" date="2019" name="Environ. Microbiol.">
        <title>Fungal ecological strategies reflected in gene transcription - a case study of two litter decomposers.</title>
        <authorList>
            <person name="Barbi F."/>
            <person name="Kohler A."/>
            <person name="Barry K."/>
            <person name="Baskaran P."/>
            <person name="Daum C."/>
            <person name="Fauchery L."/>
            <person name="Ihrmark K."/>
            <person name="Kuo A."/>
            <person name="LaButti K."/>
            <person name="Lipzen A."/>
            <person name="Morin E."/>
            <person name="Grigoriev I.V."/>
            <person name="Henrissat B."/>
            <person name="Lindahl B."/>
            <person name="Martin F."/>
        </authorList>
    </citation>
    <scope>NUCLEOTIDE SEQUENCE</scope>
    <source>
        <strain evidence="1">JB14</strain>
    </source>
</reference>
<proteinExistence type="predicted"/>
<name>A0A6A4GR35_9AGAR</name>
<organism evidence="1 2">
    <name type="scientific">Gymnopus androsaceus JB14</name>
    <dbReference type="NCBI Taxonomy" id="1447944"/>
    <lineage>
        <taxon>Eukaryota</taxon>
        <taxon>Fungi</taxon>
        <taxon>Dikarya</taxon>
        <taxon>Basidiomycota</taxon>
        <taxon>Agaricomycotina</taxon>
        <taxon>Agaricomycetes</taxon>
        <taxon>Agaricomycetidae</taxon>
        <taxon>Agaricales</taxon>
        <taxon>Marasmiineae</taxon>
        <taxon>Omphalotaceae</taxon>
        <taxon>Gymnopus</taxon>
    </lineage>
</organism>
<sequence>MTWRQVFCTEGYLAVGAGQSWSPKGGHNSGSRFTWTCDAGNRRAKLATCDRFQTRGKPVNRYRDLPQILAPMLVLNSKTATIGKELVLLVQTFVPTGLPVLAGHNKNKNGDLQPGITHGKLVPGPAGKPAGTGSGPGVVSILKLDSSVQNTQCMKLQCDLKEP</sequence>
<accession>A0A6A4GR35</accession>
<gene>
    <name evidence="1" type="ORF">BT96DRAFT_947769</name>
</gene>
<dbReference type="EMBL" id="ML769754">
    <property type="protein sequence ID" value="KAE9388242.1"/>
    <property type="molecule type" value="Genomic_DNA"/>
</dbReference>
<protein>
    <submittedName>
        <fullName evidence="1">Uncharacterized protein</fullName>
    </submittedName>
</protein>
<evidence type="ECO:0000313" key="1">
    <source>
        <dbReference type="EMBL" id="KAE9388242.1"/>
    </source>
</evidence>